<dbReference type="InterPro" id="IPR004089">
    <property type="entry name" value="MCPsignal_dom"/>
</dbReference>
<dbReference type="SUPFAM" id="SSF58104">
    <property type="entry name" value="Methyl-accepting chemotaxis protein (MCP) signaling domain"/>
    <property type="match status" value="1"/>
</dbReference>
<sequence length="305" mass="34224">MIKIFKKQHTQDTVTIERSRHEALIDIETQYNNIRHNNPTDYAQKIFVNAGNVHKASKSRFESIQQSYELINSFISQSEEIKNLSCESHQFSSKTSDTASNTIKKLSQLAMQIQESKEKICQFSELLVSLEEINNNVGKLVDSIKGIAGQTNLLALNAAIEAARAGEHGKGFAVVADEVRLLANTASQSAENINIEMQSITKVSEDIFNKQKEVEDVIINSSVVTSESMIDMEILMNMSFDSKNSVERVIDRISEQLEESNEVKTHMEKLVEDTKTSIELSGNNHKLAQQIVSSLEVIEDKSIHH</sequence>
<gene>
    <name evidence="5" type="ORF">EIZ48_23185</name>
</gene>
<evidence type="ECO:0000256" key="2">
    <source>
        <dbReference type="ARBA" id="ARBA00023224"/>
    </source>
</evidence>
<evidence type="ECO:0000313" key="6">
    <source>
        <dbReference type="Proteomes" id="UP000738517"/>
    </source>
</evidence>
<dbReference type="Gene3D" id="1.10.287.950">
    <property type="entry name" value="Methyl-accepting chemotaxis protein"/>
    <property type="match status" value="1"/>
</dbReference>
<comment type="subcellular location">
    <subcellularLocation>
        <location evidence="1">Membrane</location>
    </subcellularLocation>
</comment>
<comment type="caution">
    <text evidence="5">The sequence shown here is derived from an EMBL/GenBank/DDBJ whole genome shotgun (WGS) entry which is preliminary data.</text>
</comment>
<dbReference type="Pfam" id="PF00015">
    <property type="entry name" value="MCPsignal"/>
    <property type="match status" value="1"/>
</dbReference>
<evidence type="ECO:0000259" key="4">
    <source>
        <dbReference type="PROSITE" id="PS50111"/>
    </source>
</evidence>
<dbReference type="PANTHER" id="PTHR32089">
    <property type="entry name" value="METHYL-ACCEPTING CHEMOTAXIS PROTEIN MCPB"/>
    <property type="match status" value="1"/>
</dbReference>
<dbReference type="Proteomes" id="UP000738517">
    <property type="component" value="Unassembled WGS sequence"/>
</dbReference>
<dbReference type="PANTHER" id="PTHR32089:SF112">
    <property type="entry name" value="LYSOZYME-LIKE PROTEIN-RELATED"/>
    <property type="match status" value="1"/>
</dbReference>
<name>A0ABW9YNP1_9GAMM</name>
<reference evidence="5 6" key="1">
    <citation type="journal article" date="2017" name="Int. J. Syst. Evol. Microbiol.">
        <title>Photobacterium alginatilyticum sp. nov., a marine bacterium isolated from bottom seawater.</title>
        <authorList>
            <person name="Wang X."/>
            <person name="Wang Y."/>
            <person name="Yang X."/>
            <person name="Sun H."/>
            <person name="Li B."/>
            <person name="Zhang X.H."/>
        </authorList>
    </citation>
    <scope>NUCLEOTIDE SEQUENCE [LARGE SCALE GENOMIC DNA]</scope>
    <source>
        <strain evidence="5 6">P03D4</strain>
    </source>
</reference>
<feature type="domain" description="Methyl-accepting transducer" evidence="4">
    <location>
        <begin position="35"/>
        <end position="271"/>
    </location>
</feature>
<keyword evidence="6" id="KW-1185">Reference proteome</keyword>
<dbReference type="PROSITE" id="PS50111">
    <property type="entry name" value="CHEMOTAXIS_TRANSDUC_2"/>
    <property type="match status" value="1"/>
</dbReference>
<evidence type="ECO:0000313" key="5">
    <source>
        <dbReference type="EMBL" id="NBI55426.1"/>
    </source>
</evidence>
<proteinExistence type="predicted"/>
<evidence type="ECO:0000256" key="1">
    <source>
        <dbReference type="ARBA" id="ARBA00004370"/>
    </source>
</evidence>
<accession>A0ABW9YNP1</accession>
<dbReference type="RefSeq" id="WP_160656979.1">
    <property type="nucleotide sequence ID" value="NZ_RSEJ01000031.1"/>
</dbReference>
<protein>
    <submittedName>
        <fullName evidence="5">Chemotaxis protein</fullName>
    </submittedName>
</protein>
<keyword evidence="2 3" id="KW-0807">Transducer</keyword>
<organism evidence="5 6">
    <name type="scientific">Photobacterium alginatilyticum</name>
    <dbReference type="NCBI Taxonomy" id="1775171"/>
    <lineage>
        <taxon>Bacteria</taxon>
        <taxon>Pseudomonadati</taxon>
        <taxon>Pseudomonadota</taxon>
        <taxon>Gammaproteobacteria</taxon>
        <taxon>Vibrionales</taxon>
        <taxon>Vibrionaceae</taxon>
        <taxon>Photobacterium</taxon>
    </lineage>
</organism>
<evidence type="ECO:0000256" key="3">
    <source>
        <dbReference type="PROSITE-ProRule" id="PRU00284"/>
    </source>
</evidence>
<dbReference type="SMART" id="SM00283">
    <property type="entry name" value="MA"/>
    <property type="match status" value="1"/>
</dbReference>
<dbReference type="EMBL" id="RSEJ01000031">
    <property type="protein sequence ID" value="NBI55426.1"/>
    <property type="molecule type" value="Genomic_DNA"/>
</dbReference>